<reference evidence="2" key="1">
    <citation type="submission" date="2015-05" db="EMBL/GenBank/DDBJ databases">
        <authorList>
            <person name="Fogelqvist Johan"/>
        </authorList>
    </citation>
    <scope>NUCLEOTIDE SEQUENCE [LARGE SCALE GENOMIC DNA]</scope>
</reference>
<accession>A0A0G4NQ02</accession>
<sequence length="25" mass="2920">CSDLLGAHAETRKDRHPLCRCRPER</sequence>
<protein>
    <submittedName>
        <fullName evidence="1">Uncharacterized protein</fullName>
    </submittedName>
</protein>
<name>A0A0G4NQ02_VERLO</name>
<proteinExistence type="predicted"/>
<organism evidence="1 2">
    <name type="scientific">Verticillium longisporum</name>
    <name type="common">Verticillium dahliae var. longisporum</name>
    <dbReference type="NCBI Taxonomy" id="100787"/>
    <lineage>
        <taxon>Eukaryota</taxon>
        <taxon>Fungi</taxon>
        <taxon>Dikarya</taxon>
        <taxon>Ascomycota</taxon>
        <taxon>Pezizomycotina</taxon>
        <taxon>Sordariomycetes</taxon>
        <taxon>Hypocreomycetidae</taxon>
        <taxon>Glomerellales</taxon>
        <taxon>Plectosphaerellaceae</taxon>
        <taxon>Verticillium</taxon>
    </lineage>
</organism>
<feature type="non-terminal residue" evidence="1">
    <location>
        <position position="1"/>
    </location>
</feature>
<gene>
    <name evidence="1" type="ORF">BN1723_020595</name>
</gene>
<evidence type="ECO:0000313" key="1">
    <source>
        <dbReference type="EMBL" id="CRK48578.1"/>
    </source>
</evidence>
<evidence type="ECO:0000313" key="2">
    <source>
        <dbReference type="Proteomes" id="UP000045706"/>
    </source>
</evidence>
<dbReference type="EMBL" id="CVQI01037686">
    <property type="protein sequence ID" value="CRK48578.1"/>
    <property type="molecule type" value="Genomic_DNA"/>
</dbReference>
<dbReference type="Proteomes" id="UP000045706">
    <property type="component" value="Unassembled WGS sequence"/>
</dbReference>
<dbReference type="AlphaFoldDB" id="A0A0G4NQ02"/>